<gene>
    <name evidence="6" type="ORF">VPNG_03757</name>
</gene>
<evidence type="ECO:0000313" key="6">
    <source>
        <dbReference type="EMBL" id="ROW14782.1"/>
    </source>
</evidence>
<dbReference type="InterPro" id="IPR002921">
    <property type="entry name" value="Fungal_lipase-type"/>
</dbReference>
<evidence type="ECO:0000313" key="7">
    <source>
        <dbReference type="Proteomes" id="UP000285146"/>
    </source>
</evidence>
<dbReference type="EMBL" id="LKEB01000012">
    <property type="protein sequence ID" value="ROW14782.1"/>
    <property type="molecule type" value="Genomic_DNA"/>
</dbReference>
<keyword evidence="7" id="KW-1185">Reference proteome</keyword>
<dbReference type="STRING" id="1230097.A0A423XFM1"/>
<dbReference type="PANTHER" id="PTHR46640">
    <property type="entry name" value="TRIACYLGLYCEROL LIPASE, PUTATIVE (AFU_ORTHOLOGUE AFUA_6G06510)-RELATED"/>
    <property type="match status" value="1"/>
</dbReference>
<dbReference type="GO" id="GO:0006629">
    <property type="term" value="P:lipid metabolic process"/>
    <property type="evidence" value="ECO:0007669"/>
    <property type="project" value="InterPro"/>
</dbReference>
<dbReference type="SUPFAM" id="SSF53474">
    <property type="entry name" value="alpha/beta-Hydrolases"/>
    <property type="match status" value="1"/>
</dbReference>
<dbReference type="OrthoDB" id="438440at2759"/>
<dbReference type="Gene3D" id="3.40.50.1820">
    <property type="entry name" value="alpha/beta hydrolase"/>
    <property type="match status" value="1"/>
</dbReference>
<keyword evidence="1 4" id="KW-0732">Signal</keyword>
<name>A0A423XFM1_9PEZI</name>
<sequence>MKSVCFIASLVSLAAATRNFAELPYAHAINQNVAEDCEFPAYYNISNFKTFTPTSSNDTELTFDFLDGDTNISTTCSLNSTSTNIAAEGRVEEYACDNSLIDFHWSSSKLTMVEVTCPNSDEPEAQRRLKDRPAPPDNDGGTPADGVPRALFADLERLARLVDITYCVGTTGVSPPFSCASRCKDFPGLELASTWNTGVLMSDSCGYVAVDHGGAGGRGGAVIVAFRGTYSITNTIVDLSTVPQEYVPYPEPDDGDGDGGDGEGGHRCANCTVHMGFLASWAQARRLVLPVLADIRAQHPGYPIRLVGHSLGGAVALLAGLELTVAAGWDDMVVTTFGEPQVGNEGFVGYVDRVFGLVDDDGDWGEGNGYGYGHGAAASGDLEGSGRIYRRVTHVDDPVPLLPLSEWGFRSHAGEVFISKADLSPGVEDLRLCHGDDDPACISGNGADALAAAGSVKGLAEKMSREERDGDGRKGVLAGLPSRLKLWQLLFAHRDYFWRLGLCVPGGDPSDWGRPPYNVSSHPDEL</sequence>
<dbReference type="CDD" id="cd00519">
    <property type="entry name" value="Lipase_3"/>
    <property type="match status" value="1"/>
</dbReference>
<evidence type="ECO:0000256" key="1">
    <source>
        <dbReference type="ARBA" id="ARBA00022729"/>
    </source>
</evidence>
<dbReference type="InParanoid" id="A0A423XFM1"/>
<feature type="region of interest" description="Disordered" evidence="3">
    <location>
        <begin position="119"/>
        <end position="146"/>
    </location>
</feature>
<protein>
    <recommendedName>
        <fullName evidence="5">Fungal lipase-type domain-containing protein</fullName>
    </recommendedName>
</protein>
<dbReference type="PANTHER" id="PTHR46640:SF1">
    <property type="entry name" value="FUNGAL LIPASE-LIKE DOMAIN-CONTAINING PROTEIN-RELATED"/>
    <property type="match status" value="1"/>
</dbReference>
<feature type="chain" id="PRO_5019524372" description="Fungal lipase-type domain-containing protein" evidence="4">
    <location>
        <begin position="17"/>
        <end position="526"/>
    </location>
</feature>
<feature type="domain" description="Fungal lipase-type" evidence="5">
    <location>
        <begin position="223"/>
        <end position="404"/>
    </location>
</feature>
<evidence type="ECO:0000259" key="5">
    <source>
        <dbReference type="Pfam" id="PF01764"/>
    </source>
</evidence>
<feature type="signal peptide" evidence="4">
    <location>
        <begin position="1"/>
        <end position="16"/>
    </location>
</feature>
<evidence type="ECO:0000256" key="2">
    <source>
        <dbReference type="ARBA" id="ARBA00022801"/>
    </source>
</evidence>
<proteinExistence type="predicted"/>
<evidence type="ECO:0000256" key="4">
    <source>
        <dbReference type="SAM" id="SignalP"/>
    </source>
</evidence>
<dbReference type="AlphaFoldDB" id="A0A423XFM1"/>
<keyword evidence="2" id="KW-0378">Hydrolase</keyword>
<dbReference type="Proteomes" id="UP000285146">
    <property type="component" value="Unassembled WGS sequence"/>
</dbReference>
<accession>A0A423XFM1</accession>
<reference evidence="6 7" key="1">
    <citation type="submission" date="2015-09" db="EMBL/GenBank/DDBJ databases">
        <title>Host preference determinants of Valsa canker pathogens revealed by comparative genomics.</title>
        <authorList>
            <person name="Yin Z."/>
            <person name="Huang L."/>
        </authorList>
    </citation>
    <scope>NUCLEOTIDE SEQUENCE [LARGE SCALE GENOMIC DNA]</scope>
    <source>
        <strain evidence="6 7">SXYLt</strain>
    </source>
</reference>
<dbReference type="InterPro" id="IPR029058">
    <property type="entry name" value="AB_hydrolase_fold"/>
</dbReference>
<dbReference type="Pfam" id="PF01764">
    <property type="entry name" value="Lipase_3"/>
    <property type="match status" value="1"/>
</dbReference>
<evidence type="ECO:0000256" key="3">
    <source>
        <dbReference type="SAM" id="MobiDB-lite"/>
    </source>
</evidence>
<feature type="compositionally biased region" description="Basic and acidic residues" evidence="3">
    <location>
        <begin position="124"/>
        <end position="134"/>
    </location>
</feature>
<dbReference type="InterPro" id="IPR051299">
    <property type="entry name" value="AB_hydrolase_lip/est"/>
</dbReference>
<dbReference type="GO" id="GO:0016787">
    <property type="term" value="F:hydrolase activity"/>
    <property type="evidence" value="ECO:0007669"/>
    <property type="project" value="UniProtKB-KW"/>
</dbReference>
<comment type="caution">
    <text evidence="6">The sequence shown here is derived from an EMBL/GenBank/DDBJ whole genome shotgun (WGS) entry which is preliminary data.</text>
</comment>
<organism evidence="6 7">
    <name type="scientific">Cytospora leucostoma</name>
    <dbReference type="NCBI Taxonomy" id="1230097"/>
    <lineage>
        <taxon>Eukaryota</taxon>
        <taxon>Fungi</taxon>
        <taxon>Dikarya</taxon>
        <taxon>Ascomycota</taxon>
        <taxon>Pezizomycotina</taxon>
        <taxon>Sordariomycetes</taxon>
        <taxon>Sordariomycetidae</taxon>
        <taxon>Diaporthales</taxon>
        <taxon>Cytosporaceae</taxon>
        <taxon>Cytospora</taxon>
    </lineage>
</organism>